<dbReference type="Pfam" id="PF12879">
    <property type="entry name" value="SICA_C"/>
    <property type="match status" value="1"/>
</dbReference>
<dbReference type="VEuPathDB" id="PlasmoDB:POWCR01_000057000"/>
<feature type="compositionally biased region" description="Polar residues" evidence="1">
    <location>
        <begin position="213"/>
        <end position="231"/>
    </location>
</feature>
<keyword evidence="2" id="KW-0812">Transmembrane</keyword>
<organism evidence="4 5">
    <name type="scientific">Plasmodium ovale</name>
    <name type="common">malaria parasite P. ovale</name>
    <dbReference type="NCBI Taxonomy" id="36330"/>
    <lineage>
        <taxon>Eukaryota</taxon>
        <taxon>Sar</taxon>
        <taxon>Alveolata</taxon>
        <taxon>Apicomplexa</taxon>
        <taxon>Aconoidasida</taxon>
        <taxon>Haemosporida</taxon>
        <taxon>Plasmodiidae</taxon>
        <taxon>Plasmodium</taxon>
        <taxon>Plasmodium (Plasmodium)</taxon>
    </lineage>
</organism>
<feature type="transmembrane region" description="Helical" evidence="2">
    <location>
        <begin position="492"/>
        <end position="522"/>
    </location>
</feature>
<feature type="domain" description="Schizont-infected cell agglutination C-terminal" evidence="3">
    <location>
        <begin position="595"/>
        <end position="631"/>
    </location>
</feature>
<evidence type="ECO:0000313" key="4">
    <source>
        <dbReference type="EMBL" id="SBT72794.1"/>
    </source>
</evidence>
<dbReference type="VEuPathDB" id="PlasmoDB:PocGH01_00053400"/>
<dbReference type="EMBL" id="FLRJ01000152">
    <property type="protein sequence ID" value="SBT72794.1"/>
    <property type="molecule type" value="Genomic_DNA"/>
</dbReference>
<accession>A0A1C3KGH3</accession>
<evidence type="ECO:0000256" key="2">
    <source>
        <dbReference type="SAM" id="Phobius"/>
    </source>
</evidence>
<sequence length="882" mass="104118">MNKYNCDKIKDASTKKTNDIFIRYKTPILDGAIKIINKFKRDKEDGVHYKALCEELPKYVKSQRRCIREEMQNQGHKFVNKEWNKILDALITTFNSQNIKRLCYLDNDKNIDHKKHILDLHELFRNFCIQKKERLRNTSEVDFEKCNEYMSWIVEKKREIQGRDPNYDYIKQYEEYFYIHTNCNYPWLLKGTPDIICRMKTKTRADEKDNKSKTLNSPSQSAPAVTTVSNSKENKDIPAVAEPVPKGEQDDAKAKPSGTANEKGPKKIAPTDDGNSAKKNEPEMIHTSLEGVPMYQSTLVLEPRPLPEPAPAPDPKYLELEDLLYSNNYLQGNIIPHKYSHSTNIESRKNPNIFASSVEGEPIKTNITEPNNFIPLNVLYSQRFAQLLRSQRFVELLRIKPFHHLLSSKRFLSYLLSKERFTQSIIHSQEVIPVIPHTEFDVTKPKSIKTQVGFIPELIFDHRITTDNDIKDSVNVEKDPAIPGPSHFKYPFMIYTLVFLTISTSITILYLLSKYTSFGWLFSKKKKKKKLKRQLEIKKIPEESRIFDKITNYSVNDMPYENKTHDDNNIYTKIKIQKSIINKNISLPKKKKNKGKAIIDIHMEMLNECKNDEWELNKNDFLEICLEEFIREKNKIYSNSENTNLVMKNISIQNTKEDKMVLLDKWTERYRHIWEKFKKIKKEIWRKWITKQATFIKQFTQEKWFKSLVKQIEDVSYEYEMGDIKDDIFVFNIEKLDNINNNEELYKHYNNLFLIKVLTQIFMMVIEECIKEESPEKAELVLDNIIGKINKEKCQNVTSHKVENTYEKSKDHLEFNEMLEKDTHKYKDSFKELMEGWTNKPDIDINSADDKNKSDKSVEMTEKNFLNQNDDISESPIYYIRE</sequence>
<dbReference type="Proteomes" id="UP000243200">
    <property type="component" value="Unassembled WGS sequence"/>
</dbReference>
<gene>
    <name evidence="4" type="primary">PowCR01_000057000</name>
    <name evidence="4" type="ORF">POWCR01_000057000</name>
</gene>
<dbReference type="InterPro" id="IPR024288">
    <property type="entry name" value="SICA_C"/>
</dbReference>
<protein>
    <submittedName>
        <fullName evidence="4">STP1 protein</fullName>
    </submittedName>
</protein>
<feature type="compositionally biased region" description="Basic and acidic residues" evidence="1">
    <location>
        <begin position="245"/>
        <end position="254"/>
    </location>
</feature>
<dbReference type="AlphaFoldDB" id="A0A1C3KGH3"/>
<feature type="region of interest" description="Disordered" evidence="1">
    <location>
        <begin position="203"/>
        <end position="280"/>
    </location>
</feature>
<proteinExistence type="predicted"/>
<evidence type="ECO:0000259" key="3">
    <source>
        <dbReference type="Pfam" id="PF12879"/>
    </source>
</evidence>
<evidence type="ECO:0000256" key="1">
    <source>
        <dbReference type="SAM" id="MobiDB-lite"/>
    </source>
</evidence>
<reference evidence="4 5" key="1">
    <citation type="submission" date="2016-06" db="EMBL/GenBank/DDBJ databases">
        <authorList>
            <consortium name="Pathogen Informatics"/>
        </authorList>
    </citation>
    <scope>NUCLEOTIDE SEQUENCE [LARGE SCALE GENOMIC DNA]</scope>
</reference>
<feature type="compositionally biased region" description="Basic and acidic residues" evidence="1">
    <location>
        <begin position="203"/>
        <end position="212"/>
    </location>
</feature>
<evidence type="ECO:0000313" key="5">
    <source>
        <dbReference type="Proteomes" id="UP000243200"/>
    </source>
</evidence>
<keyword evidence="2" id="KW-0472">Membrane</keyword>
<keyword evidence="2" id="KW-1133">Transmembrane helix</keyword>
<name>A0A1C3KGH3_PLAOA</name>